<dbReference type="GO" id="GO:0016787">
    <property type="term" value="F:hydrolase activity"/>
    <property type="evidence" value="ECO:0007669"/>
    <property type="project" value="UniProtKB-KW"/>
</dbReference>
<keyword evidence="2" id="KW-1185">Reference proteome</keyword>
<dbReference type="Gene3D" id="3.40.50.1820">
    <property type="entry name" value="alpha/beta hydrolase"/>
    <property type="match status" value="1"/>
</dbReference>
<dbReference type="InterPro" id="IPR029058">
    <property type="entry name" value="AB_hydrolase_fold"/>
</dbReference>
<organism evidence="1 2">
    <name type="scientific">Roseateles oligotrophus</name>
    <dbReference type="NCBI Taxonomy" id="1769250"/>
    <lineage>
        <taxon>Bacteria</taxon>
        <taxon>Pseudomonadati</taxon>
        <taxon>Pseudomonadota</taxon>
        <taxon>Betaproteobacteria</taxon>
        <taxon>Burkholderiales</taxon>
        <taxon>Sphaerotilaceae</taxon>
        <taxon>Roseateles</taxon>
    </lineage>
</organism>
<dbReference type="SUPFAM" id="SSF53474">
    <property type="entry name" value="alpha/beta-Hydrolases"/>
    <property type="match status" value="1"/>
</dbReference>
<comment type="caution">
    <text evidence="1">The sequence shown here is derived from an EMBL/GenBank/DDBJ whole genome shotgun (WGS) entry which is preliminary data.</text>
</comment>
<evidence type="ECO:0000313" key="1">
    <source>
        <dbReference type="EMBL" id="MCV2371318.1"/>
    </source>
</evidence>
<dbReference type="EMBL" id="JAJIRN010000014">
    <property type="protein sequence ID" value="MCV2371318.1"/>
    <property type="molecule type" value="Genomic_DNA"/>
</dbReference>
<evidence type="ECO:0000313" key="2">
    <source>
        <dbReference type="Proteomes" id="UP001209701"/>
    </source>
</evidence>
<proteinExistence type="predicted"/>
<name>A0ABT2YMM9_9BURK</name>
<accession>A0ABT2YMM9</accession>
<protein>
    <submittedName>
        <fullName evidence="1">Alpha/beta hydrolase</fullName>
    </submittedName>
</protein>
<sequence>MNGHSRILIGNSRLVGDLCVSEKARGLIVFAHGRGSGRNSRRNLQVAQTLQRQGFATLLFDLLTEAEAADILQVFDIELLALRLQAVPASLPPAAQGLPMGLFGASTGAAAAFVAAARQPEIWSAVVSRGGRPDLAHSYLEHVRAASLLIVGAADSEVLALNRAAFKYLRCEKRIEVVPRASHLFEEAGTLHTAAMLASAWFNDHLAKPA</sequence>
<dbReference type="RefSeq" id="WP_263573898.1">
    <property type="nucleotide sequence ID" value="NZ_JAJIRN010000014.1"/>
</dbReference>
<dbReference type="Proteomes" id="UP001209701">
    <property type="component" value="Unassembled WGS sequence"/>
</dbReference>
<gene>
    <name evidence="1" type="ORF">LNV07_24780</name>
</gene>
<keyword evidence="1" id="KW-0378">Hydrolase</keyword>
<reference evidence="1 2" key="1">
    <citation type="submission" date="2021-11" db="EMBL/GenBank/DDBJ databases">
        <authorList>
            <person name="Liang Q."/>
            <person name="Mou H."/>
            <person name="Liu Z."/>
        </authorList>
    </citation>
    <scope>NUCLEOTIDE SEQUENCE [LARGE SCALE GENOMIC DNA]</scope>
    <source>
        <strain evidence="1 2">CHU3</strain>
    </source>
</reference>